<dbReference type="AlphaFoldDB" id="A0AAJ0F3T1"/>
<comment type="caution">
    <text evidence="2">The sequence shown here is derived from an EMBL/GenBank/DDBJ whole genome shotgun (WGS) entry which is preliminary data.</text>
</comment>
<dbReference type="EMBL" id="MU839837">
    <property type="protein sequence ID" value="KAK1753836.1"/>
    <property type="molecule type" value="Genomic_DNA"/>
</dbReference>
<gene>
    <name evidence="2" type="ORF">QBC47DRAFT_303526</name>
</gene>
<dbReference type="InterPro" id="IPR011333">
    <property type="entry name" value="SKP1/BTB/POZ_sf"/>
</dbReference>
<protein>
    <recommendedName>
        <fullName evidence="1">BTB domain-containing protein</fullName>
    </recommendedName>
</protein>
<dbReference type="Proteomes" id="UP001239445">
    <property type="component" value="Unassembled WGS sequence"/>
</dbReference>
<evidence type="ECO:0000313" key="3">
    <source>
        <dbReference type="Proteomes" id="UP001239445"/>
    </source>
</evidence>
<feature type="domain" description="BTB" evidence="1">
    <location>
        <begin position="26"/>
        <end position="111"/>
    </location>
</feature>
<dbReference type="Gene3D" id="3.30.710.10">
    <property type="entry name" value="Potassium Channel Kv1.1, Chain A"/>
    <property type="match status" value="1"/>
</dbReference>
<dbReference type="CDD" id="cd18186">
    <property type="entry name" value="BTB_POZ_ZBTB_KLHL-like"/>
    <property type="match status" value="1"/>
</dbReference>
<dbReference type="PROSITE" id="PS50097">
    <property type="entry name" value="BTB"/>
    <property type="match status" value="1"/>
</dbReference>
<proteinExistence type="predicted"/>
<reference evidence="2" key="1">
    <citation type="submission" date="2023-06" db="EMBL/GenBank/DDBJ databases">
        <title>Genome-scale phylogeny and comparative genomics of the fungal order Sordariales.</title>
        <authorList>
            <consortium name="Lawrence Berkeley National Laboratory"/>
            <person name="Hensen N."/>
            <person name="Bonometti L."/>
            <person name="Westerberg I."/>
            <person name="Brannstrom I.O."/>
            <person name="Guillou S."/>
            <person name="Cros-Aarteil S."/>
            <person name="Calhoun S."/>
            <person name="Haridas S."/>
            <person name="Kuo A."/>
            <person name="Mondo S."/>
            <person name="Pangilinan J."/>
            <person name="Riley R."/>
            <person name="Labutti K."/>
            <person name="Andreopoulos B."/>
            <person name="Lipzen A."/>
            <person name="Chen C."/>
            <person name="Yanf M."/>
            <person name="Daum C."/>
            <person name="Ng V."/>
            <person name="Clum A."/>
            <person name="Steindorff A."/>
            <person name="Ohm R."/>
            <person name="Martin F."/>
            <person name="Silar P."/>
            <person name="Natvig D."/>
            <person name="Lalanne C."/>
            <person name="Gautier V."/>
            <person name="Ament-Velasquez S.L."/>
            <person name="Kruys A."/>
            <person name="Hutchinson M.I."/>
            <person name="Powell A.J."/>
            <person name="Barry K."/>
            <person name="Miller A.N."/>
            <person name="Grigoriev I.V."/>
            <person name="Debuchy R."/>
            <person name="Gladieux P."/>
            <person name="Thoren M.H."/>
            <person name="Johannesson H."/>
        </authorList>
    </citation>
    <scope>NUCLEOTIDE SEQUENCE</scope>
    <source>
        <strain evidence="2">PSN4</strain>
    </source>
</reference>
<name>A0AAJ0F3T1_9PEZI</name>
<evidence type="ECO:0000259" key="1">
    <source>
        <dbReference type="PROSITE" id="PS50097"/>
    </source>
</evidence>
<sequence>MDQTRPEDQIAVGAAPDEKLIVDPDGDVILAVSPVTTGTEKKSGPPRRFLASSKILKLASPVFTKMFSPSFREGAALESETCPVIQLGEEDLDAMELLLRAVHFDTDKVSKTEQTPHTLAELAILSDKYDCNRALKPWIVLWFHKFNFQEVDGIEDLDQLALGKLVLAGYLFRSSYFDLMCADVAKHLVKTFLLSWDEEPRITAHVPDSVIGSFKLFQLSTGPCLTTNIDSLSNEAERLRFDLRSVIEGVQVCLRGANTSFGTWKLACPICLEPRRKKDQRCGCCHEPIKSCTPEGRVGEYFDILSRFGLWPSSHRESLSAHKIAAKMSDISEEGVKDHRCNAGELCPLISEMTLLKARGVDILEEDTEISFSGT</sequence>
<organism evidence="2 3">
    <name type="scientific">Echria macrotheca</name>
    <dbReference type="NCBI Taxonomy" id="438768"/>
    <lineage>
        <taxon>Eukaryota</taxon>
        <taxon>Fungi</taxon>
        <taxon>Dikarya</taxon>
        <taxon>Ascomycota</taxon>
        <taxon>Pezizomycotina</taxon>
        <taxon>Sordariomycetes</taxon>
        <taxon>Sordariomycetidae</taxon>
        <taxon>Sordariales</taxon>
        <taxon>Schizotheciaceae</taxon>
        <taxon>Echria</taxon>
    </lineage>
</organism>
<keyword evidence="3" id="KW-1185">Reference proteome</keyword>
<dbReference type="SUPFAM" id="SSF54695">
    <property type="entry name" value="POZ domain"/>
    <property type="match status" value="1"/>
</dbReference>
<evidence type="ECO:0000313" key="2">
    <source>
        <dbReference type="EMBL" id="KAK1753836.1"/>
    </source>
</evidence>
<accession>A0AAJ0F3T1</accession>
<dbReference type="InterPro" id="IPR000210">
    <property type="entry name" value="BTB/POZ_dom"/>
</dbReference>